<dbReference type="RefSeq" id="WP_189084456.1">
    <property type="nucleotide sequence ID" value="NZ_BMRJ01000001.1"/>
</dbReference>
<feature type="domain" description="ABC transmembrane type-1" evidence="16">
    <location>
        <begin position="89"/>
        <end position="281"/>
    </location>
</feature>
<comment type="similarity">
    <text evidence="13">Belongs to the binding-protein-dependent transport system permease family.</text>
</comment>
<keyword evidence="12 13" id="KW-0472">Membrane</keyword>
<reference evidence="17" key="2">
    <citation type="submission" date="2020-09" db="EMBL/GenBank/DDBJ databases">
        <authorList>
            <person name="Sun Q."/>
            <person name="Ohkuma M."/>
        </authorList>
    </citation>
    <scope>NUCLEOTIDE SEQUENCE</scope>
    <source>
        <strain evidence="17">JCM 3346</strain>
    </source>
</reference>
<dbReference type="Pfam" id="PF12911">
    <property type="entry name" value="OppC_N"/>
    <property type="match status" value="1"/>
</dbReference>
<keyword evidence="11 13" id="KW-1133">Transmembrane helix</keyword>
<comment type="caution">
    <text evidence="17">The sequence shown here is derived from an EMBL/GenBank/DDBJ whole genome shotgun (WGS) entry which is preliminary data.</text>
</comment>
<dbReference type="InterPro" id="IPR050388">
    <property type="entry name" value="ABC_Ni/Peptide_Import"/>
</dbReference>
<evidence type="ECO:0000256" key="14">
    <source>
        <dbReference type="SAM" id="MobiDB-lite"/>
    </source>
</evidence>
<evidence type="ECO:0000256" key="9">
    <source>
        <dbReference type="ARBA" id="ARBA00022840"/>
    </source>
</evidence>
<evidence type="ECO:0000256" key="6">
    <source>
        <dbReference type="ARBA" id="ARBA00022519"/>
    </source>
</evidence>
<dbReference type="PANTHER" id="PTHR43297:SF14">
    <property type="entry name" value="ATPASE AAA-TYPE CORE DOMAIN-CONTAINING PROTEIN"/>
    <property type="match status" value="1"/>
</dbReference>
<evidence type="ECO:0000256" key="8">
    <source>
        <dbReference type="ARBA" id="ARBA00022741"/>
    </source>
</evidence>
<dbReference type="InterPro" id="IPR000515">
    <property type="entry name" value="MetI-like"/>
</dbReference>
<keyword evidence="9 17" id="KW-0067">ATP-binding</keyword>
<evidence type="ECO:0000256" key="10">
    <source>
        <dbReference type="ARBA" id="ARBA00022967"/>
    </source>
</evidence>
<dbReference type="SMART" id="SM00382">
    <property type="entry name" value="AAA"/>
    <property type="match status" value="1"/>
</dbReference>
<feature type="compositionally biased region" description="Low complexity" evidence="14">
    <location>
        <begin position="605"/>
        <end position="622"/>
    </location>
</feature>
<organism evidence="17 18">
    <name type="scientific">Agromyces mediolanus</name>
    <name type="common">Corynebacterium mediolanum</name>
    <dbReference type="NCBI Taxonomy" id="41986"/>
    <lineage>
        <taxon>Bacteria</taxon>
        <taxon>Bacillati</taxon>
        <taxon>Actinomycetota</taxon>
        <taxon>Actinomycetes</taxon>
        <taxon>Micrococcales</taxon>
        <taxon>Microbacteriaceae</taxon>
        <taxon>Agromyces</taxon>
    </lineage>
</organism>
<feature type="region of interest" description="Disordered" evidence="14">
    <location>
        <begin position="602"/>
        <end position="632"/>
    </location>
</feature>
<feature type="transmembrane region" description="Helical" evidence="13">
    <location>
        <begin position="124"/>
        <end position="146"/>
    </location>
</feature>
<evidence type="ECO:0000256" key="7">
    <source>
        <dbReference type="ARBA" id="ARBA00022692"/>
    </source>
</evidence>
<dbReference type="GO" id="GO:0005886">
    <property type="term" value="C:plasma membrane"/>
    <property type="evidence" value="ECO:0007669"/>
    <property type="project" value="UniProtKB-SubCell"/>
</dbReference>
<feature type="transmembrane region" description="Helical" evidence="13">
    <location>
        <begin position="91"/>
        <end position="117"/>
    </location>
</feature>
<protein>
    <submittedName>
        <fullName evidence="17">Dipeptide/oligopeptide/nickel ABC transporter ATP-binding protein</fullName>
    </submittedName>
</protein>
<dbReference type="Pfam" id="PF00528">
    <property type="entry name" value="BPD_transp_1"/>
    <property type="match status" value="1"/>
</dbReference>
<dbReference type="FunFam" id="3.40.50.300:FF:000016">
    <property type="entry name" value="Oligopeptide ABC transporter ATP-binding component"/>
    <property type="match status" value="1"/>
</dbReference>
<dbReference type="Gene3D" id="1.10.3720.10">
    <property type="entry name" value="MetI-like"/>
    <property type="match status" value="1"/>
</dbReference>
<dbReference type="CDD" id="cd06261">
    <property type="entry name" value="TM_PBP2"/>
    <property type="match status" value="1"/>
</dbReference>
<keyword evidence="5" id="KW-1003">Cell membrane</keyword>
<keyword evidence="4 13" id="KW-0813">Transport</keyword>
<evidence type="ECO:0000256" key="2">
    <source>
        <dbReference type="ARBA" id="ARBA00004202"/>
    </source>
</evidence>
<dbReference type="Gene3D" id="3.40.50.300">
    <property type="entry name" value="P-loop containing nucleotide triphosphate hydrolases"/>
    <property type="match status" value="1"/>
</dbReference>
<comment type="similarity">
    <text evidence="3">Belongs to the ABC transporter superfamily.</text>
</comment>
<keyword evidence="18" id="KW-1185">Reference proteome</keyword>
<feature type="transmembrane region" description="Helical" evidence="13">
    <location>
        <begin position="30"/>
        <end position="50"/>
    </location>
</feature>
<dbReference type="SUPFAM" id="SSF161098">
    <property type="entry name" value="MetI-like"/>
    <property type="match status" value="1"/>
</dbReference>
<dbReference type="InterPro" id="IPR027417">
    <property type="entry name" value="P-loop_NTPase"/>
</dbReference>
<dbReference type="PROSITE" id="PS00211">
    <property type="entry name" value="ABC_TRANSPORTER_1"/>
    <property type="match status" value="1"/>
</dbReference>
<dbReference type="PROSITE" id="PS50893">
    <property type="entry name" value="ABC_TRANSPORTER_2"/>
    <property type="match status" value="1"/>
</dbReference>
<dbReference type="InterPro" id="IPR025966">
    <property type="entry name" value="OppC_N"/>
</dbReference>
<evidence type="ECO:0000259" key="15">
    <source>
        <dbReference type="PROSITE" id="PS50893"/>
    </source>
</evidence>
<comment type="subcellular location">
    <subcellularLocation>
        <location evidence="13">Cell membrane</location>
        <topology evidence="13">Multi-pass membrane protein</topology>
    </subcellularLocation>
    <subcellularLocation>
        <location evidence="2">Cell membrane</location>
        <topology evidence="2">Peripheral membrane protein</topology>
    </subcellularLocation>
    <subcellularLocation>
        <location evidence="1">Membrane</location>
        <topology evidence="1">Multi-pass membrane protein</topology>
    </subcellularLocation>
</comment>
<dbReference type="InterPro" id="IPR003593">
    <property type="entry name" value="AAA+_ATPase"/>
</dbReference>
<name>A0A918FCB9_AGRME</name>
<dbReference type="AlphaFoldDB" id="A0A918FCB9"/>
<evidence type="ECO:0000256" key="4">
    <source>
        <dbReference type="ARBA" id="ARBA00022448"/>
    </source>
</evidence>
<dbReference type="InterPro" id="IPR017871">
    <property type="entry name" value="ABC_transporter-like_CS"/>
</dbReference>
<keyword evidence="8" id="KW-0547">Nucleotide-binding</keyword>
<evidence type="ECO:0000256" key="5">
    <source>
        <dbReference type="ARBA" id="ARBA00022475"/>
    </source>
</evidence>
<evidence type="ECO:0000256" key="3">
    <source>
        <dbReference type="ARBA" id="ARBA00005417"/>
    </source>
</evidence>
<dbReference type="GO" id="GO:0016887">
    <property type="term" value="F:ATP hydrolysis activity"/>
    <property type="evidence" value="ECO:0007669"/>
    <property type="project" value="InterPro"/>
</dbReference>
<dbReference type="GO" id="GO:0005524">
    <property type="term" value="F:ATP binding"/>
    <property type="evidence" value="ECO:0007669"/>
    <property type="project" value="UniProtKB-KW"/>
</dbReference>
<evidence type="ECO:0000256" key="11">
    <source>
        <dbReference type="ARBA" id="ARBA00022989"/>
    </source>
</evidence>
<dbReference type="GO" id="GO:0055085">
    <property type="term" value="P:transmembrane transport"/>
    <property type="evidence" value="ECO:0007669"/>
    <property type="project" value="InterPro"/>
</dbReference>
<dbReference type="InterPro" id="IPR003439">
    <property type="entry name" value="ABC_transporter-like_ATP-bd"/>
</dbReference>
<dbReference type="PANTHER" id="PTHR43297">
    <property type="entry name" value="OLIGOPEPTIDE TRANSPORT ATP-BINDING PROTEIN APPD"/>
    <property type="match status" value="1"/>
</dbReference>
<evidence type="ECO:0000256" key="1">
    <source>
        <dbReference type="ARBA" id="ARBA00004141"/>
    </source>
</evidence>
<evidence type="ECO:0000256" key="13">
    <source>
        <dbReference type="RuleBase" id="RU363032"/>
    </source>
</evidence>
<evidence type="ECO:0000256" key="12">
    <source>
        <dbReference type="ARBA" id="ARBA00023136"/>
    </source>
</evidence>
<dbReference type="Proteomes" id="UP000610303">
    <property type="component" value="Unassembled WGS sequence"/>
</dbReference>
<dbReference type="Pfam" id="PF00005">
    <property type="entry name" value="ABC_tran"/>
    <property type="match status" value="1"/>
</dbReference>
<evidence type="ECO:0000259" key="16">
    <source>
        <dbReference type="PROSITE" id="PS50928"/>
    </source>
</evidence>
<feature type="domain" description="ABC transporter" evidence="15">
    <location>
        <begin position="330"/>
        <end position="580"/>
    </location>
</feature>
<keyword evidence="7 13" id="KW-0812">Transmembrane</keyword>
<dbReference type="CDD" id="cd03257">
    <property type="entry name" value="ABC_NikE_OppD_transporters"/>
    <property type="match status" value="1"/>
</dbReference>
<proteinExistence type="inferred from homology"/>
<dbReference type="SUPFAM" id="SSF52540">
    <property type="entry name" value="P-loop containing nucleoside triphosphate hydrolases"/>
    <property type="match status" value="1"/>
</dbReference>
<feature type="transmembrane region" description="Helical" evidence="13">
    <location>
        <begin position="259"/>
        <end position="290"/>
    </location>
</feature>
<evidence type="ECO:0000313" key="18">
    <source>
        <dbReference type="Proteomes" id="UP000610303"/>
    </source>
</evidence>
<gene>
    <name evidence="17" type="ORF">GCM10010196_13220</name>
</gene>
<keyword evidence="6" id="KW-0997">Cell inner membrane</keyword>
<dbReference type="PROSITE" id="PS50928">
    <property type="entry name" value="ABC_TM1"/>
    <property type="match status" value="1"/>
</dbReference>
<dbReference type="InterPro" id="IPR035906">
    <property type="entry name" value="MetI-like_sf"/>
</dbReference>
<dbReference type="EMBL" id="BMRJ01000001">
    <property type="protein sequence ID" value="GGR21179.1"/>
    <property type="molecule type" value="Genomic_DNA"/>
</dbReference>
<evidence type="ECO:0000313" key="17">
    <source>
        <dbReference type="EMBL" id="GGR21179.1"/>
    </source>
</evidence>
<keyword evidence="10" id="KW-1278">Translocase</keyword>
<reference evidence="17" key="1">
    <citation type="journal article" date="2014" name="Int. J. Syst. Evol. Microbiol.">
        <title>Complete genome sequence of Corynebacterium casei LMG S-19264T (=DSM 44701T), isolated from a smear-ripened cheese.</title>
        <authorList>
            <consortium name="US DOE Joint Genome Institute (JGI-PGF)"/>
            <person name="Walter F."/>
            <person name="Albersmeier A."/>
            <person name="Kalinowski J."/>
            <person name="Ruckert C."/>
        </authorList>
    </citation>
    <scope>NUCLEOTIDE SEQUENCE</scope>
    <source>
        <strain evidence="17">JCM 3346</strain>
    </source>
</reference>
<accession>A0A918FCB9</accession>
<sequence>MTSPLTENIDTRAGRRGSVFVRLLKRPAGAISFGILVLIVLVAVFAPLLAPYDPNFVDLSITRALPSPEHPLGGDTTGRDVLSRLIWGTQITLWGALVAIVTSLVIGVPSGLAAGYFGGATDRIGTWISDAVQSVPGMIILLIVGANTGNDFNLLMVTVGVFMAPGYFRLTRATVLAVRNEAYVDAAKVSGLSHARIMGRHVIRPVVAPIVIQSALTAGMAMGMQAGLQFLGIGGGTTPGWGAAMNEGFRVMRTDPLLLLWPSLALGISIAALAVLGSTLADVVSVTAPLPSRKARRARRAAERAAASGEPLAVTASTGAVAHAAVDSAVQIENLRVRYETADGEVEVVHGITLDVAPGEVLGIVGESGSGKSQTVFSVLDLLPKTGSYTADAIWIGGEDVTALGRRDRARLLGREIGYVPQEPMTNLDPSFTIGHQLTEPLRAVHGMSRADAKARALAMLERVGIADPPRVMRSYPHELSGGMAQRVLIAGAIAAKPSVLVADEPTTALDVTVQAEVLELLRELQQEYRMALVIVTHNFGVVADICDRVVVMRHGSIVEIGEVAQLFSAPEEPYTRELIAASLDGAESRAELDRAFALTGSAVAADDPTPGTSTTDTTDASTEADRKEVRA</sequence>